<gene>
    <name evidence="1" type="ORF">METZ01_LOCUS382750</name>
</gene>
<feature type="non-terminal residue" evidence="1">
    <location>
        <position position="1"/>
    </location>
</feature>
<name>A0A382U6F6_9ZZZZ</name>
<accession>A0A382U6F6</accession>
<sequence>VTIPASDESLGGISVFYLDIID</sequence>
<evidence type="ECO:0000313" key="1">
    <source>
        <dbReference type="EMBL" id="SVD29896.1"/>
    </source>
</evidence>
<proteinExistence type="predicted"/>
<dbReference type="AlphaFoldDB" id="A0A382U6F6"/>
<dbReference type="EMBL" id="UINC01141889">
    <property type="protein sequence ID" value="SVD29896.1"/>
    <property type="molecule type" value="Genomic_DNA"/>
</dbReference>
<organism evidence="1">
    <name type="scientific">marine metagenome</name>
    <dbReference type="NCBI Taxonomy" id="408172"/>
    <lineage>
        <taxon>unclassified sequences</taxon>
        <taxon>metagenomes</taxon>
        <taxon>ecological metagenomes</taxon>
    </lineage>
</organism>
<reference evidence="1" key="1">
    <citation type="submission" date="2018-05" db="EMBL/GenBank/DDBJ databases">
        <authorList>
            <person name="Lanie J.A."/>
            <person name="Ng W.-L."/>
            <person name="Kazmierczak K.M."/>
            <person name="Andrzejewski T.M."/>
            <person name="Davidsen T.M."/>
            <person name="Wayne K.J."/>
            <person name="Tettelin H."/>
            <person name="Glass J.I."/>
            <person name="Rusch D."/>
            <person name="Podicherti R."/>
            <person name="Tsui H.-C.T."/>
            <person name="Winkler M.E."/>
        </authorList>
    </citation>
    <scope>NUCLEOTIDE SEQUENCE</scope>
</reference>
<protein>
    <submittedName>
        <fullName evidence="1">Uncharacterized protein</fullName>
    </submittedName>
</protein>